<comment type="function">
    <text evidence="5">Acetylates the N-terminal alanine of ribosomal protein bS18.</text>
</comment>
<keyword evidence="3 7" id="KW-0808">Transferase</keyword>
<comment type="catalytic activity">
    <reaction evidence="5">
        <text>N-terminal L-alanyl-[ribosomal protein bS18] + acetyl-CoA = N-terminal N(alpha)-acetyl-L-alanyl-[ribosomal protein bS18] + CoA + H(+)</text>
        <dbReference type="Rhea" id="RHEA:43756"/>
        <dbReference type="Rhea" id="RHEA-COMP:10676"/>
        <dbReference type="Rhea" id="RHEA-COMP:10677"/>
        <dbReference type="ChEBI" id="CHEBI:15378"/>
        <dbReference type="ChEBI" id="CHEBI:57287"/>
        <dbReference type="ChEBI" id="CHEBI:57288"/>
        <dbReference type="ChEBI" id="CHEBI:64718"/>
        <dbReference type="ChEBI" id="CHEBI:83683"/>
        <dbReference type="EC" id="2.3.1.266"/>
    </reaction>
</comment>
<evidence type="ECO:0000313" key="7">
    <source>
        <dbReference type="EMBL" id="SHF21062.1"/>
    </source>
</evidence>
<evidence type="ECO:0000256" key="4">
    <source>
        <dbReference type="ARBA" id="ARBA00023315"/>
    </source>
</evidence>
<dbReference type="PROSITE" id="PS51186">
    <property type="entry name" value="GNAT"/>
    <property type="match status" value="1"/>
</dbReference>
<feature type="domain" description="N-acetyltransferase" evidence="6">
    <location>
        <begin position="2"/>
        <end position="146"/>
    </location>
</feature>
<dbReference type="RefSeq" id="WP_072936215.1">
    <property type="nucleotide sequence ID" value="NZ_FQUG01000009.1"/>
</dbReference>
<dbReference type="InterPro" id="IPR000182">
    <property type="entry name" value="GNAT_dom"/>
</dbReference>
<sequence length="146" mass="16248">MITFRRMRPEDAAGVEKVELASFPVPWSRQSFWEAAANDKTHYILAVDGEEIIGYAGTWILGDEAQITNVAIAPEYRGKGVGTKLMAELIKASKELGAVRMTLEVRPSNAPAIALYESFGFKDCGRRPGYYQDNGEDAIIMWNMNL</sequence>
<accession>A0A1M4ZTG2</accession>
<dbReference type="STRING" id="1123243.SAMN02745190_02096"/>
<evidence type="ECO:0000313" key="8">
    <source>
        <dbReference type="Proteomes" id="UP000184404"/>
    </source>
</evidence>
<dbReference type="EMBL" id="FQUG01000009">
    <property type="protein sequence ID" value="SHF21062.1"/>
    <property type="molecule type" value="Genomic_DNA"/>
</dbReference>
<dbReference type="SUPFAM" id="SSF55729">
    <property type="entry name" value="Acyl-CoA N-acyltransferases (Nat)"/>
    <property type="match status" value="1"/>
</dbReference>
<name>A0A1M4ZTG2_9FIRM</name>
<dbReference type="EC" id="2.3.1.266" evidence="5"/>
<comment type="similarity">
    <text evidence="1 5">Belongs to the acetyltransferase family. RimI subfamily.</text>
</comment>
<proteinExistence type="inferred from homology"/>
<dbReference type="Proteomes" id="UP000184404">
    <property type="component" value="Unassembled WGS sequence"/>
</dbReference>
<evidence type="ECO:0000256" key="3">
    <source>
        <dbReference type="ARBA" id="ARBA00022679"/>
    </source>
</evidence>
<dbReference type="GO" id="GO:0005737">
    <property type="term" value="C:cytoplasm"/>
    <property type="evidence" value="ECO:0007669"/>
    <property type="project" value="UniProtKB-SubCell"/>
</dbReference>
<keyword evidence="8" id="KW-1185">Reference proteome</keyword>
<gene>
    <name evidence="7" type="ORF">SAMN02745190_02096</name>
</gene>
<dbReference type="InterPro" id="IPR006464">
    <property type="entry name" value="AcTrfase_RimI/Ard1"/>
</dbReference>
<dbReference type="PANTHER" id="PTHR43420:SF44">
    <property type="entry name" value="ACETYLTRANSFERASE YPEA"/>
    <property type="match status" value="1"/>
</dbReference>
<dbReference type="Pfam" id="PF00583">
    <property type="entry name" value="Acetyltransf_1"/>
    <property type="match status" value="1"/>
</dbReference>
<comment type="subcellular location">
    <subcellularLocation>
        <location evidence="5">Cytoplasm</location>
    </subcellularLocation>
</comment>
<evidence type="ECO:0000259" key="6">
    <source>
        <dbReference type="PROSITE" id="PS51186"/>
    </source>
</evidence>
<dbReference type="PANTHER" id="PTHR43420">
    <property type="entry name" value="ACETYLTRANSFERASE"/>
    <property type="match status" value="1"/>
</dbReference>
<dbReference type="InterPro" id="IPR050680">
    <property type="entry name" value="YpeA/RimI_acetyltransf"/>
</dbReference>
<dbReference type="InterPro" id="IPR016181">
    <property type="entry name" value="Acyl_CoA_acyltransferase"/>
</dbReference>
<keyword evidence="2 5" id="KW-0963">Cytoplasm</keyword>
<reference evidence="7 8" key="1">
    <citation type="submission" date="2016-11" db="EMBL/GenBank/DDBJ databases">
        <authorList>
            <person name="Jaros S."/>
            <person name="Januszkiewicz K."/>
            <person name="Wedrychowicz H."/>
        </authorList>
    </citation>
    <scope>NUCLEOTIDE SEQUENCE [LARGE SCALE GENOMIC DNA]</scope>
    <source>
        <strain evidence="7 8">DSM 10502</strain>
    </source>
</reference>
<dbReference type="NCBIfam" id="TIGR01575">
    <property type="entry name" value="rimI"/>
    <property type="match status" value="1"/>
</dbReference>
<dbReference type="Gene3D" id="3.40.630.30">
    <property type="match status" value="1"/>
</dbReference>
<evidence type="ECO:0000256" key="2">
    <source>
        <dbReference type="ARBA" id="ARBA00022490"/>
    </source>
</evidence>
<evidence type="ECO:0000256" key="1">
    <source>
        <dbReference type="ARBA" id="ARBA00005395"/>
    </source>
</evidence>
<dbReference type="AlphaFoldDB" id="A0A1M4ZTG2"/>
<keyword evidence="4" id="KW-0012">Acyltransferase</keyword>
<organism evidence="7 8">
    <name type="scientific">Schwartzia succinivorans DSM 10502</name>
    <dbReference type="NCBI Taxonomy" id="1123243"/>
    <lineage>
        <taxon>Bacteria</taxon>
        <taxon>Bacillati</taxon>
        <taxon>Bacillota</taxon>
        <taxon>Negativicutes</taxon>
        <taxon>Selenomonadales</taxon>
        <taxon>Selenomonadaceae</taxon>
        <taxon>Schwartzia</taxon>
    </lineage>
</organism>
<protein>
    <recommendedName>
        <fullName evidence="5">[Ribosomal protein bS18]-alanine N-acetyltransferase</fullName>
        <ecNumber evidence="5">2.3.1.266</ecNumber>
    </recommendedName>
</protein>
<dbReference type="CDD" id="cd04301">
    <property type="entry name" value="NAT_SF"/>
    <property type="match status" value="1"/>
</dbReference>
<dbReference type="GO" id="GO:0008999">
    <property type="term" value="F:protein-N-terminal-alanine acetyltransferase activity"/>
    <property type="evidence" value="ECO:0007669"/>
    <property type="project" value="UniProtKB-EC"/>
</dbReference>
<evidence type="ECO:0000256" key="5">
    <source>
        <dbReference type="RuleBase" id="RU363094"/>
    </source>
</evidence>